<evidence type="ECO:0000256" key="1">
    <source>
        <dbReference type="SAM" id="MobiDB-lite"/>
    </source>
</evidence>
<dbReference type="EMBL" id="JBIMZQ010000017">
    <property type="protein sequence ID" value="KAL3666258.1"/>
    <property type="molecule type" value="Genomic_DNA"/>
</dbReference>
<feature type="compositionally biased region" description="Basic and acidic residues" evidence="1">
    <location>
        <begin position="88"/>
        <end position="104"/>
    </location>
</feature>
<dbReference type="Proteomes" id="UP001632037">
    <property type="component" value="Unassembled WGS sequence"/>
</dbReference>
<gene>
    <name evidence="2" type="ORF">V7S43_008509</name>
</gene>
<feature type="compositionally biased region" description="Basic residues" evidence="1">
    <location>
        <begin position="186"/>
        <end position="202"/>
    </location>
</feature>
<feature type="compositionally biased region" description="Basic and acidic residues" evidence="1">
    <location>
        <begin position="169"/>
        <end position="185"/>
    </location>
</feature>
<organism evidence="2 3">
    <name type="scientific">Phytophthora oleae</name>
    <dbReference type="NCBI Taxonomy" id="2107226"/>
    <lineage>
        <taxon>Eukaryota</taxon>
        <taxon>Sar</taxon>
        <taxon>Stramenopiles</taxon>
        <taxon>Oomycota</taxon>
        <taxon>Peronosporomycetes</taxon>
        <taxon>Peronosporales</taxon>
        <taxon>Peronosporaceae</taxon>
        <taxon>Phytophthora</taxon>
    </lineage>
</organism>
<name>A0ABD3FH41_9STRA</name>
<evidence type="ECO:0008006" key="4">
    <source>
        <dbReference type="Google" id="ProtNLM"/>
    </source>
</evidence>
<feature type="compositionally biased region" description="Acidic residues" evidence="1">
    <location>
        <begin position="78"/>
        <end position="87"/>
    </location>
</feature>
<proteinExistence type="predicted"/>
<feature type="compositionally biased region" description="Polar residues" evidence="1">
    <location>
        <begin position="37"/>
        <end position="50"/>
    </location>
</feature>
<evidence type="ECO:0000313" key="2">
    <source>
        <dbReference type="EMBL" id="KAL3666258.1"/>
    </source>
</evidence>
<keyword evidence="3" id="KW-1185">Reference proteome</keyword>
<accession>A0ABD3FH41</accession>
<dbReference type="AlphaFoldDB" id="A0ABD3FH41"/>
<feature type="region of interest" description="Disordered" evidence="1">
    <location>
        <begin position="26"/>
        <end position="202"/>
    </location>
</feature>
<comment type="caution">
    <text evidence="2">The sequence shown here is derived from an EMBL/GenBank/DDBJ whole genome shotgun (WGS) entry which is preliminary data.</text>
</comment>
<feature type="compositionally biased region" description="Acidic residues" evidence="1">
    <location>
        <begin position="54"/>
        <end position="69"/>
    </location>
</feature>
<sequence>MSRATIKKNLEAAHDLASTWKKLMNDMGASGIGADSPSDSPVTYPYATSNDEYKGDDEGDGEDDYELDNNCEYIPVNESEEEEETNYLEDKKEKEREKEKRKDVADEDQQSAAEPTKPLDAPSHLAPATFSSPAPSRKKPVALTHTPKKRKVPAAMLGTEGLVPRSRLHYGDQRERNTKRQDIPARSRRNRSKRNIQVVKRV</sequence>
<protein>
    <recommendedName>
        <fullName evidence="4">TFIIS N-terminal domain-containing protein</fullName>
    </recommendedName>
</protein>
<reference evidence="2 3" key="1">
    <citation type="submission" date="2024-09" db="EMBL/GenBank/DDBJ databases">
        <title>Genome sequencing and assembly of Phytophthora oleae, isolate VK10A, causative agent of rot of olive drupes.</title>
        <authorList>
            <person name="Conti Taguali S."/>
            <person name="Riolo M."/>
            <person name="La Spada F."/>
            <person name="Cacciola S.O."/>
            <person name="Dionisio G."/>
        </authorList>
    </citation>
    <scope>NUCLEOTIDE SEQUENCE [LARGE SCALE GENOMIC DNA]</scope>
    <source>
        <strain evidence="2 3">VK10A</strain>
    </source>
</reference>
<feature type="compositionally biased region" description="Basic residues" evidence="1">
    <location>
        <begin position="136"/>
        <end position="152"/>
    </location>
</feature>
<evidence type="ECO:0000313" key="3">
    <source>
        <dbReference type="Proteomes" id="UP001632037"/>
    </source>
</evidence>